<comment type="caution">
    <text evidence="1">The sequence shown here is derived from an EMBL/GenBank/DDBJ whole genome shotgun (WGS) entry which is preliminary data.</text>
</comment>
<proteinExistence type="predicted"/>
<accession>A0ABX1I5L9</accession>
<protein>
    <submittedName>
        <fullName evidence="1">Uncharacterized protein</fullName>
    </submittedName>
</protein>
<dbReference type="Proteomes" id="UP000778757">
    <property type="component" value="Unassembled WGS sequence"/>
</dbReference>
<organism evidence="1 2">
    <name type="scientific">Vibrio chemaguriensis</name>
    <dbReference type="NCBI Taxonomy" id="2527672"/>
    <lineage>
        <taxon>Bacteria</taxon>
        <taxon>Pseudomonadati</taxon>
        <taxon>Pseudomonadota</taxon>
        <taxon>Gammaproteobacteria</taxon>
        <taxon>Vibrionales</taxon>
        <taxon>Vibrionaceae</taxon>
        <taxon>Vibrio</taxon>
    </lineage>
</organism>
<evidence type="ECO:0000313" key="1">
    <source>
        <dbReference type="EMBL" id="NKJ70643.1"/>
    </source>
</evidence>
<dbReference type="EMBL" id="SHOE01000048">
    <property type="protein sequence ID" value="NKJ70643.1"/>
    <property type="molecule type" value="Genomic_DNA"/>
</dbReference>
<reference evidence="1 2" key="1">
    <citation type="journal article" date="2019" name="Curr. Microbiol.">
        <title>Vibrio chemaguriensis sp. nov., from Sundarbans, Bay of Bengal.</title>
        <authorList>
            <person name="Ghosh A."/>
            <person name="Bhadury P."/>
        </authorList>
    </citation>
    <scope>NUCLEOTIDE SEQUENCE [LARGE SCALE GENOMIC DNA]</scope>
    <source>
        <strain evidence="1 2">Iso1</strain>
    </source>
</reference>
<name>A0ABX1I5L9_9VIBR</name>
<sequence>MHKSSLLYNAALRGEQRIPPKLNHCAVNTKADSNQNCQALGTPLECFVSWWSLTRSEELSSLCTQDKHFYH</sequence>
<gene>
    <name evidence="1" type="ORF">EX191_23285</name>
</gene>
<evidence type="ECO:0000313" key="2">
    <source>
        <dbReference type="Proteomes" id="UP000778757"/>
    </source>
</evidence>
<keyword evidence="2" id="KW-1185">Reference proteome</keyword>